<dbReference type="InterPro" id="IPR039159">
    <property type="entry name" value="SAYSD1"/>
</dbReference>
<gene>
    <name evidence="1" type="ORF">APZ42_010933</name>
</gene>
<name>A0A0P5URE0_9CRUS</name>
<keyword evidence="2" id="KW-1185">Reference proteome</keyword>
<dbReference type="STRING" id="35525.A0A0P5URE0"/>
<protein>
    <submittedName>
        <fullName evidence="1">Putative SAYSvFN domain-containing protein 1</fullName>
    </submittedName>
</protein>
<dbReference type="OrthoDB" id="71310at2759"/>
<sequence length="214" mass="24850">MPKKIEEKLREYRRQKEEEIHMSCKESIWERFFPCKTANISKSEITNKRVIAGFEKTAEKISEVKISDVVIDNEGLSNSSTTQGKILHRPGFREKPPQSQEAILQEQSGRKIKPGQWNQSIQQVAADNQTGEFKHVLLFLKIILWVVLYLLCLELEFGALYVILSAFYIIFTNFRNGQRKPWEPSAYSVFNPGCEAIDGTLKPEQFEREIRYGF</sequence>
<dbReference type="Pfam" id="PF10260">
    <property type="entry name" value="SAYSvFN"/>
    <property type="match status" value="1"/>
</dbReference>
<proteinExistence type="predicted"/>
<dbReference type="PANTHER" id="PTHR13527:SF0">
    <property type="entry name" value="SAYSVFN DOMAIN-CONTAINING PROTEIN 1"/>
    <property type="match status" value="1"/>
</dbReference>
<organism evidence="1 2">
    <name type="scientific">Daphnia magna</name>
    <dbReference type="NCBI Taxonomy" id="35525"/>
    <lineage>
        <taxon>Eukaryota</taxon>
        <taxon>Metazoa</taxon>
        <taxon>Ecdysozoa</taxon>
        <taxon>Arthropoda</taxon>
        <taxon>Crustacea</taxon>
        <taxon>Branchiopoda</taxon>
        <taxon>Diplostraca</taxon>
        <taxon>Cladocera</taxon>
        <taxon>Anomopoda</taxon>
        <taxon>Daphniidae</taxon>
        <taxon>Daphnia</taxon>
    </lineage>
</organism>
<accession>A0A0P5URE0</accession>
<dbReference type="EMBL" id="LRGB01000005">
    <property type="protein sequence ID" value="KZS22038.1"/>
    <property type="molecule type" value="Genomic_DNA"/>
</dbReference>
<dbReference type="Proteomes" id="UP000076858">
    <property type="component" value="Unassembled WGS sequence"/>
</dbReference>
<comment type="caution">
    <text evidence="1">The sequence shown here is derived from an EMBL/GenBank/DDBJ whole genome shotgun (WGS) entry which is preliminary data.</text>
</comment>
<dbReference type="InterPro" id="IPR019387">
    <property type="entry name" value="SAYSvFN_dom"/>
</dbReference>
<evidence type="ECO:0000313" key="1">
    <source>
        <dbReference type="EMBL" id="KZS22038.1"/>
    </source>
</evidence>
<dbReference type="AlphaFoldDB" id="A0A0P5URE0"/>
<dbReference type="PANTHER" id="PTHR13527">
    <property type="entry name" value="SAYSVFN DOMAIN-CONTAINING PROTEIN 1"/>
    <property type="match status" value="1"/>
</dbReference>
<reference evidence="1 2" key="1">
    <citation type="submission" date="2016-03" db="EMBL/GenBank/DDBJ databases">
        <title>EvidentialGene: Evidence-directed Construction of Genes on Genomes.</title>
        <authorList>
            <person name="Gilbert D.G."/>
            <person name="Choi J.-H."/>
            <person name="Mockaitis K."/>
            <person name="Colbourne J."/>
            <person name="Pfrender M."/>
        </authorList>
    </citation>
    <scope>NUCLEOTIDE SEQUENCE [LARGE SCALE GENOMIC DNA]</scope>
    <source>
        <strain evidence="1 2">Xinb3</strain>
        <tissue evidence="1">Complete organism</tissue>
    </source>
</reference>
<evidence type="ECO:0000313" key="2">
    <source>
        <dbReference type="Proteomes" id="UP000076858"/>
    </source>
</evidence>